<comment type="subcellular location">
    <subcellularLocation>
        <location evidence="1 11">Cell outer membrane</location>
        <topology evidence="1 11">Multi-pass membrane protein</topology>
    </subcellularLocation>
</comment>
<dbReference type="PANTHER" id="PTHR30069:SF54">
    <property type="entry name" value="TRANSFERRIN-BINDING PROTEIN A"/>
    <property type="match status" value="1"/>
</dbReference>
<keyword evidence="8 11" id="KW-0472">Membrane</keyword>
<sequence length="944" mass="106100">MNHFHQKPTMLFLAISTILFSSIAHAQQTDDDNDETVVNLGTQTANIKLRTTRKTNEITGLGKIAKQSRDIDQEMVLGIRDLTRYDPGISVVEQGRGATSGYAIRGVDKNRVAISVDGLSQAQSYLTRRTLAGSGSINEIEYENIKSIELSKGASSSEYGNGALGGAVGFVTKDPSDVLKDGQNWGVDTKSSYSSKNKQFTQSVSGAVKLGNFEQLAIYTHKEGEETHGHKAADDYVHHYQPLTGYFEEYRLNSSTPEVRNRGYYLVADDCPTLDCTPTIIASPNNNKTPIRTTPALTDKEQLQANSTRYPTHTASTKAYTGIDRIHANPMEQKSQSIFYKAGYDITPAHRVEGVAEYTKQRYDIQDMTLPAYYTQSDVDGQPSRLTQGSVNAETGLAVGNSGIPDVADNPLSGLVFNIGSSKYGARYSRTRYFDERHNKNRLGLSYHYTSPDKKGLIDHAQIQLDRQVIDLDSTVHLGRCNDYPNLDKCRASIDKPWSWYGSEQNNYQEKQLSLRLNFDKLFHLAGGRHKLSLSTGINDLRSILARQAMQVEYVSAGYDNIYHQGHNGSYEKPYIYQRVTPTLQTLSSCNESNGDNNSCQPRIIDGKQYHLAVRHHAHLNPYLDLGLGVRYDHHRFDSDDSWTVTDNYHNISYNAGINFRPTDNLVLSYRYANGFRVPSFYELYGDRVGASGKDNEYSNRGYTSRVAPKAEKSHNHEFGIGILGKFGQLETSVFYNQYKNLIARGDRSKAIIRITDFYNMQDISLQGVNVLGKLFWHDVSAKLLDGLYSTLAYNHIKVKKRQIHDGFTMTTDPILDAIQPARVVAGIGYDDPDGQWGFYHTLTYSQAKKADELTGNAYYGIYRVNLNSKTSKDWYTHDLTAYRRLGRHFTLRAGVYNLMNHKYSTWESVRQSGVNAVNQDFGTNTARYAAPGRNFVLTLESKF</sequence>
<dbReference type="InterPro" id="IPR012910">
    <property type="entry name" value="Plug_dom"/>
</dbReference>
<feature type="domain" description="TonB-dependent receptor plug" evidence="15">
    <location>
        <begin position="68"/>
        <end position="167"/>
    </location>
</feature>
<feature type="domain" description="TonB-dependent receptor-like beta-barrel" evidence="14">
    <location>
        <begin position="401"/>
        <end position="899"/>
    </location>
</feature>
<keyword evidence="3 11" id="KW-0813">Transport</keyword>
<dbReference type="InterPro" id="IPR010949">
    <property type="entry name" value="TonB_Hb/transfer/lactofer_rcpt"/>
</dbReference>
<dbReference type="Gene3D" id="2.40.170.20">
    <property type="entry name" value="TonB-dependent receptor, beta-barrel domain"/>
    <property type="match status" value="1"/>
</dbReference>
<evidence type="ECO:0000256" key="7">
    <source>
        <dbReference type="ARBA" id="ARBA00023077"/>
    </source>
</evidence>
<keyword evidence="10 11" id="KW-0998">Cell outer membrane</keyword>
<keyword evidence="7 12" id="KW-0798">TonB box</keyword>
<dbReference type="SUPFAM" id="SSF56935">
    <property type="entry name" value="Porins"/>
    <property type="match status" value="1"/>
</dbReference>
<dbReference type="InterPro" id="IPR037066">
    <property type="entry name" value="Plug_dom_sf"/>
</dbReference>
<dbReference type="Gene3D" id="2.170.130.10">
    <property type="entry name" value="TonB-dependent receptor, plug domain"/>
    <property type="match status" value="1"/>
</dbReference>
<evidence type="ECO:0000256" key="4">
    <source>
        <dbReference type="ARBA" id="ARBA00022452"/>
    </source>
</evidence>
<evidence type="ECO:0000256" key="12">
    <source>
        <dbReference type="RuleBase" id="RU003357"/>
    </source>
</evidence>
<dbReference type="CDD" id="cd01347">
    <property type="entry name" value="ligand_gated_channel"/>
    <property type="match status" value="1"/>
</dbReference>
<evidence type="ECO:0000256" key="3">
    <source>
        <dbReference type="ARBA" id="ARBA00022448"/>
    </source>
</evidence>
<evidence type="ECO:0000313" key="16">
    <source>
        <dbReference type="EMBL" id="UXZ05152.1"/>
    </source>
</evidence>
<keyword evidence="5 11" id="KW-0812">Transmembrane</keyword>
<dbReference type="RefSeq" id="WP_263076652.1">
    <property type="nucleotide sequence ID" value="NZ_CP089977.1"/>
</dbReference>
<evidence type="ECO:0000256" key="1">
    <source>
        <dbReference type="ARBA" id="ARBA00004571"/>
    </source>
</evidence>
<reference evidence="16" key="1">
    <citation type="submission" date="2021-12" db="EMBL/GenBank/DDBJ databases">
        <title>taxonomy of Moraxella sp. ZY201224.</title>
        <authorList>
            <person name="Li F."/>
        </authorList>
    </citation>
    <scope>NUCLEOTIDE SEQUENCE</scope>
    <source>
        <strain evidence="16">ZY201224</strain>
    </source>
</reference>
<evidence type="ECO:0000256" key="13">
    <source>
        <dbReference type="SAM" id="SignalP"/>
    </source>
</evidence>
<evidence type="ECO:0000256" key="6">
    <source>
        <dbReference type="ARBA" id="ARBA00022729"/>
    </source>
</evidence>
<evidence type="ECO:0000256" key="10">
    <source>
        <dbReference type="ARBA" id="ARBA00023237"/>
    </source>
</evidence>
<dbReference type="Proteomes" id="UP001063782">
    <property type="component" value="Chromosome"/>
</dbReference>
<dbReference type="PANTHER" id="PTHR30069">
    <property type="entry name" value="TONB-DEPENDENT OUTER MEMBRANE RECEPTOR"/>
    <property type="match status" value="1"/>
</dbReference>
<keyword evidence="17" id="KW-1185">Reference proteome</keyword>
<protein>
    <submittedName>
        <fullName evidence="16">Lactoferrin/transferrin family TonB-dependent receptor</fullName>
    </submittedName>
</protein>
<dbReference type="InterPro" id="IPR036942">
    <property type="entry name" value="Beta-barrel_TonB_sf"/>
</dbReference>
<gene>
    <name evidence="16" type="ORF">LU297_01485</name>
</gene>
<dbReference type="EMBL" id="CP089977">
    <property type="protein sequence ID" value="UXZ05152.1"/>
    <property type="molecule type" value="Genomic_DNA"/>
</dbReference>
<dbReference type="NCBIfam" id="TIGR01786">
    <property type="entry name" value="TonB-hemlactrns"/>
    <property type="match status" value="1"/>
</dbReference>
<dbReference type="PROSITE" id="PS52016">
    <property type="entry name" value="TONB_DEPENDENT_REC_3"/>
    <property type="match status" value="1"/>
</dbReference>
<proteinExistence type="inferred from homology"/>
<keyword evidence="9 16" id="KW-0675">Receptor</keyword>
<dbReference type="InterPro" id="IPR039426">
    <property type="entry name" value="TonB-dep_rcpt-like"/>
</dbReference>
<evidence type="ECO:0000313" key="17">
    <source>
        <dbReference type="Proteomes" id="UP001063782"/>
    </source>
</evidence>
<evidence type="ECO:0000256" key="9">
    <source>
        <dbReference type="ARBA" id="ARBA00023170"/>
    </source>
</evidence>
<name>A0ABY6F4Y5_9GAMM</name>
<evidence type="ECO:0000256" key="5">
    <source>
        <dbReference type="ARBA" id="ARBA00022692"/>
    </source>
</evidence>
<feature type="signal peptide" evidence="13">
    <location>
        <begin position="1"/>
        <end position="26"/>
    </location>
</feature>
<feature type="chain" id="PRO_5046604615" evidence="13">
    <location>
        <begin position="27"/>
        <end position="944"/>
    </location>
</feature>
<accession>A0ABY6F4Y5</accession>
<evidence type="ECO:0000256" key="2">
    <source>
        <dbReference type="ARBA" id="ARBA00009810"/>
    </source>
</evidence>
<dbReference type="NCBIfam" id="TIGR01776">
    <property type="entry name" value="TonB-tbp-lbp"/>
    <property type="match status" value="1"/>
</dbReference>
<organism evidence="16 17">
    <name type="scientific">Moraxella nasicaprae</name>
    <dbReference type="NCBI Taxonomy" id="2904122"/>
    <lineage>
        <taxon>Bacteria</taxon>
        <taxon>Pseudomonadati</taxon>
        <taxon>Pseudomonadota</taxon>
        <taxon>Gammaproteobacteria</taxon>
        <taxon>Moraxellales</taxon>
        <taxon>Moraxellaceae</taxon>
        <taxon>Moraxella</taxon>
    </lineage>
</organism>
<keyword evidence="6 13" id="KW-0732">Signal</keyword>
<dbReference type="InterPro" id="IPR010948">
    <property type="entry name" value="TonB_lacto/transferrin_rcpt"/>
</dbReference>
<dbReference type="Pfam" id="PF00593">
    <property type="entry name" value="TonB_dep_Rec_b-barrel"/>
    <property type="match status" value="1"/>
</dbReference>
<dbReference type="Pfam" id="PF07715">
    <property type="entry name" value="Plug"/>
    <property type="match status" value="1"/>
</dbReference>
<evidence type="ECO:0000259" key="15">
    <source>
        <dbReference type="Pfam" id="PF07715"/>
    </source>
</evidence>
<evidence type="ECO:0000256" key="11">
    <source>
        <dbReference type="PROSITE-ProRule" id="PRU01360"/>
    </source>
</evidence>
<evidence type="ECO:0000259" key="14">
    <source>
        <dbReference type="Pfam" id="PF00593"/>
    </source>
</evidence>
<dbReference type="InterPro" id="IPR000531">
    <property type="entry name" value="Beta-barrel_TonB"/>
</dbReference>
<keyword evidence="4 11" id="KW-1134">Transmembrane beta strand</keyword>
<evidence type="ECO:0000256" key="8">
    <source>
        <dbReference type="ARBA" id="ARBA00023136"/>
    </source>
</evidence>
<comment type="similarity">
    <text evidence="2 11 12">Belongs to the TonB-dependent receptor family.</text>
</comment>